<dbReference type="Gene3D" id="3.40.50.150">
    <property type="entry name" value="Vaccinia Virus protein VP39"/>
    <property type="match status" value="1"/>
</dbReference>
<evidence type="ECO:0000256" key="3">
    <source>
        <dbReference type="PROSITE-ProRule" id="PRU00182"/>
    </source>
</evidence>
<dbReference type="InterPro" id="IPR002942">
    <property type="entry name" value="S4_RNA-bd"/>
</dbReference>
<accession>A0A953I3P7</accession>
<organism evidence="5 6">
    <name type="scientific">Symbiobacterium thermophilum</name>
    <dbReference type="NCBI Taxonomy" id="2734"/>
    <lineage>
        <taxon>Bacteria</taxon>
        <taxon>Bacillati</taxon>
        <taxon>Bacillota</taxon>
        <taxon>Clostridia</taxon>
        <taxon>Eubacteriales</taxon>
        <taxon>Symbiobacteriaceae</taxon>
        <taxon>Symbiobacterium</taxon>
    </lineage>
</organism>
<evidence type="ECO:0000256" key="2">
    <source>
        <dbReference type="ARBA" id="ARBA00029460"/>
    </source>
</evidence>
<dbReference type="InterPro" id="IPR029063">
    <property type="entry name" value="SAM-dependent_MTases_sf"/>
</dbReference>
<dbReference type="Gene3D" id="3.10.290.10">
    <property type="entry name" value="RNA-binding S4 domain"/>
    <property type="match status" value="1"/>
</dbReference>
<dbReference type="PANTHER" id="PTHR32319:SF0">
    <property type="entry name" value="BACTERIAL HEMOLYSIN-LIKE PROTEIN"/>
    <property type="match status" value="1"/>
</dbReference>
<dbReference type="SUPFAM" id="SSF55174">
    <property type="entry name" value="Alpha-L RNA-binding motif"/>
    <property type="match status" value="1"/>
</dbReference>
<dbReference type="PROSITE" id="PS50889">
    <property type="entry name" value="S4"/>
    <property type="match status" value="1"/>
</dbReference>
<dbReference type="NCBIfam" id="TIGR00478">
    <property type="entry name" value="tly"/>
    <property type="match status" value="1"/>
</dbReference>
<dbReference type="CDD" id="cd00165">
    <property type="entry name" value="S4"/>
    <property type="match status" value="1"/>
</dbReference>
<feature type="domain" description="RNA-binding S4" evidence="4">
    <location>
        <begin position="4"/>
        <end position="69"/>
    </location>
</feature>
<dbReference type="PANTHER" id="PTHR32319">
    <property type="entry name" value="BACTERIAL HEMOLYSIN-LIKE PROTEIN"/>
    <property type="match status" value="1"/>
</dbReference>
<dbReference type="InterPro" id="IPR004538">
    <property type="entry name" value="Hemolysin_A/TlyA"/>
</dbReference>
<evidence type="ECO:0000313" key="5">
    <source>
        <dbReference type="EMBL" id="MBY6276421.1"/>
    </source>
</evidence>
<comment type="caution">
    <text evidence="5">The sequence shown here is derived from an EMBL/GenBank/DDBJ whole genome shotgun (WGS) entry which is preliminary data.</text>
</comment>
<dbReference type="RefSeq" id="WP_273379452.1">
    <property type="nucleotide sequence ID" value="NZ_PIUK01000079.1"/>
</dbReference>
<dbReference type="Proteomes" id="UP000732377">
    <property type="component" value="Unassembled WGS sequence"/>
</dbReference>
<dbReference type="SUPFAM" id="SSF53335">
    <property type="entry name" value="S-adenosyl-L-methionine-dependent methyltransferases"/>
    <property type="match status" value="1"/>
</dbReference>
<dbReference type="PIRSF" id="PIRSF005578">
    <property type="entry name" value="TlyA"/>
    <property type="match status" value="1"/>
</dbReference>
<dbReference type="EMBL" id="PIUK01000079">
    <property type="protein sequence ID" value="MBY6276421.1"/>
    <property type="molecule type" value="Genomic_DNA"/>
</dbReference>
<dbReference type="InterPro" id="IPR047048">
    <property type="entry name" value="TlyA"/>
</dbReference>
<dbReference type="GO" id="GO:0008168">
    <property type="term" value="F:methyltransferase activity"/>
    <property type="evidence" value="ECO:0007669"/>
    <property type="project" value="InterPro"/>
</dbReference>
<dbReference type="GO" id="GO:0032259">
    <property type="term" value="P:methylation"/>
    <property type="evidence" value="ECO:0007669"/>
    <property type="project" value="InterPro"/>
</dbReference>
<evidence type="ECO:0000259" key="4">
    <source>
        <dbReference type="SMART" id="SM00363"/>
    </source>
</evidence>
<reference evidence="5" key="1">
    <citation type="submission" date="2017-11" db="EMBL/GenBank/DDBJ databases">
        <title>Three new genomes from thermophilic consortium.</title>
        <authorList>
            <person name="Quaggio R."/>
            <person name="Amgarten D."/>
            <person name="Setubal J.C."/>
        </authorList>
    </citation>
    <scope>NUCLEOTIDE SEQUENCE</scope>
    <source>
        <strain evidence="5">ZCTH01-B2</strain>
    </source>
</reference>
<sequence>MAGERLDVALVSRGHFPSRERAQEAIAAGMVRVNGRVITKPARKVDPADAIEVTGDPIGYVGRGGLKLQGALNQFGIDPAGRVCLDVGASTGGFTDCLLRRGARRVYAVDVGRDQLHPSLRQDRRVVVMEQTDIRSVSALPEPVELAAVDVSFISLTLVLPAVARLLAPTGQIVALIKPQFEVGPAGVGKGGIVRDPAQHRLAVDRVLRLAAELGLACLRVIDSPILGTEGNREFLAWFVPGANLAHREGAAVPDRE</sequence>
<dbReference type="Pfam" id="PF01479">
    <property type="entry name" value="S4"/>
    <property type="match status" value="1"/>
</dbReference>
<proteinExistence type="inferred from homology"/>
<dbReference type="InterPro" id="IPR036986">
    <property type="entry name" value="S4_RNA-bd_sf"/>
</dbReference>
<dbReference type="CDD" id="cd02440">
    <property type="entry name" value="AdoMet_MTases"/>
    <property type="match status" value="1"/>
</dbReference>
<dbReference type="InterPro" id="IPR002877">
    <property type="entry name" value="RNA_MeTrfase_FtsJ_dom"/>
</dbReference>
<dbReference type="GO" id="GO:0003723">
    <property type="term" value="F:RNA binding"/>
    <property type="evidence" value="ECO:0007669"/>
    <property type="project" value="UniProtKB-KW"/>
</dbReference>
<dbReference type="AlphaFoldDB" id="A0A953I3P7"/>
<dbReference type="Pfam" id="PF01728">
    <property type="entry name" value="FtsJ"/>
    <property type="match status" value="1"/>
</dbReference>
<evidence type="ECO:0000256" key="1">
    <source>
        <dbReference type="ARBA" id="ARBA00022884"/>
    </source>
</evidence>
<dbReference type="SMART" id="SM00363">
    <property type="entry name" value="S4"/>
    <property type="match status" value="1"/>
</dbReference>
<comment type="similarity">
    <text evidence="2">Belongs to the TlyA family.</text>
</comment>
<evidence type="ECO:0000313" key="6">
    <source>
        <dbReference type="Proteomes" id="UP000732377"/>
    </source>
</evidence>
<protein>
    <submittedName>
        <fullName evidence="5">TlyA family rRNA (Cytidine-2'-O)-methyltransferase</fullName>
    </submittedName>
</protein>
<keyword evidence="1 3" id="KW-0694">RNA-binding</keyword>
<gene>
    <name evidence="5" type="ORF">CWE10_09445</name>
</gene>
<name>A0A953I3P7_SYMTR</name>